<keyword evidence="7 18" id="KW-1133">Transmembrane helix</keyword>
<evidence type="ECO:0000256" key="6">
    <source>
        <dbReference type="ARBA" id="ARBA00022737"/>
    </source>
</evidence>
<feature type="repeat" description="Solcar" evidence="16">
    <location>
        <begin position="213"/>
        <end position="302"/>
    </location>
</feature>
<dbReference type="InterPro" id="IPR023395">
    <property type="entry name" value="MCP_dom_sf"/>
</dbReference>
<evidence type="ECO:0000313" key="20">
    <source>
        <dbReference type="EMBL" id="CAF3939801.1"/>
    </source>
</evidence>
<evidence type="ECO:0000256" key="10">
    <source>
        <dbReference type="ARBA" id="ARBA00036491"/>
    </source>
</evidence>
<comment type="catalytic activity">
    <reaction evidence="14">
        <text>malonate(in) + 2-oxoglutarate(out) = malonate(out) + 2-oxoglutarate(in)</text>
        <dbReference type="Rhea" id="RHEA:71591"/>
        <dbReference type="ChEBI" id="CHEBI:15792"/>
        <dbReference type="ChEBI" id="CHEBI:16810"/>
    </reaction>
</comment>
<dbReference type="GO" id="GO:0016020">
    <property type="term" value="C:membrane"/>
    <property type="evidence" value="ECO:0007669"/>
    <property type="project" value="UniProtKB-SubCell"/>
</dbReference>
<dbReference type="EMBL" id="CAJOBC010007680">
    <property type="protein sequence ID" value="CAF3939801.1"/>
    <property type="molecule type" value="Genomic_DNA"/>
</dbReference>
<dbReference type="InterPro" id="IPR018108">
    <property type="entry name" value="MCP_transmembrane"/>
</dbReference>
<dbReference type="GO" id="GO:0006869">
    <property type="term" value="P:lipid transport"/>
    <property type="evidence" value="ECO:0007669"/>
    <property type="project" value="UniProtKB-KW"/>
</dbReference>
<comment type="similarity">
    <text evidence="2 17">Belongs to the mitochondrial carrier (TC 2.A.29) family.</text>
</comment>
<comment type="catalytic activity">
    <reaction evidence="13">
        <text>maleate(in) + 2-oxoglutarate(out) = maleate(out) + 2-oxoglutarate(in)</text>
        <dbReference type="Rhea" id="RHEA:71599"/>
        <dbReference type="ChEBI" id="CHEBI:16810"/>
        <dbReference type="ChEBI" id="CHEBI:30780"/>
    </reaction>
</comment>
<dbReference type="EMBL" id="CAJNOQ010007680">
    <property type="protein sequence ID" value="CAF1175797.1"/>
    <property type="molecule type" value="Genomic_DNA"/>
</dbReference>
<evidence type="ECO:0000256" key="4">
    <source>
        <dbReference type="ARBA" id="ARBA00022449"/>
    </source>
</evidence>
<evidence type="ECO:0000256" key="12">
    <source>
        <dbReference type="ARBA" id="ARBA00050120"/>
    </source>
</evidence>
<evidence type="ECO:0000256" key="2">
    <source>
        <dbReference type="ARBA" id="ARBA00006375"/>
    </source>
</evidence>
<feature type="transmembrane region" description="Helical" evidence="18">
    <location>
        <begin position="18"/>
        <end position="38"/>
    </location>
</feature>
<evidence type="ECO:0000256" key="17">
    <source>
        <dbReference type="RuleBase" id="RU000488"/>
    </source>
</evidence>
<evidence type="ECO:0000313" key="21">
    <source>
        <dbReference type="Proteomes" id="UP000663829"/>
    </source>
</evidence>
<evidence type="ECO:0000256" key="1">
    <source>
        <dbReference type="ARBA" id="ARBA00004141"/>
    </source>
</evidence>
<dbReference type="SUPFAM" id="SSF103506">
    <property type="entry name" value="Mitochondrial carrier"/>
    <property type="match status" value="1"/>
</dbReference>
<dbReference type="Pfam" id="PF00153">
    <property type="entry name" value="Mito_carr"/>
    <property type="match status" value="3"/>
</dbReference>
<keyword evidence="5 16" id="KW-0812">Transmembrane</keyword>
<dbReference type="Proteomes" id="UP000681722">
    <property type="component" value="Unassembled WGS sequence"/>
</dbReference>
<name>A0A814UK27_9BILA</name>
<evidence type="ECO:0000256" key="16">
    <source>
        <dbReference type="PROSITE-ProRule" id="PRU00282"/>
    </source>
</evidence>
<reference evidence="19" key="1">
    <citation type="submission" date="2021-02" db="EMBL/GenBank/DDBJ databases">
        <authorList>
            <person name="Nowell W R."/>
        </authorList>
    </citation>
    <scope>NUCLEOTIDE SEQUENCE</scope>
</reference>
<evidence type="ECO:0000256" key="8">
    <source>
        <dbReference type="ARBA" id="ARBA00023055"/>
    </source>
</evidence>
<evidence type="ECO:0000256" key="11">
    <source>
        <dbReference type="ARBA" id="ARBA00040264"/>
    </source>
</evidence>
<dbReference type="PANTHER" id="PTHR45618">
    <property type="entry name" value="MITOCHONDRIAL DICARBOXYLATE CARRIER-RELATED"/>
    <property type="match status" value="1"/>
</dbReference>
<keyword evidence="6" id="KW-0677">Repeat</keyword>
<evidence type="ECO:0000256" key="18">
    <source>
        <dbReference type="SAM" id="Phobius"/>
    </source>
</evidence>
<sequence>MAGDTSAKSVAEKLTPNYIKFLFGGLAGMSATLFVQPLDLLKNRMQMSGEGGKAKEHKTSFHALRAIWKTEGFRGMYTGLSAGLFRQATYTTARLGIYQSLFEHFRREDGRPPKFLTNLLLGIVSGGLGSFMGTPAEVALVRMTLDGRLPMQERRNYTNVFNALIRIAKEEGVLKLWRGAMPTAGRAMIVNAAQMPTYSQAKEILLATKYFEQGLPLHSTASMISALVTTAVSLPIDIVKTRYQNMKTINGVPEYRSILDVFTRILRSEGIASFWKGFTPYFSRLGPHTILTFIFIEQMNKHYRKHVLKSNVYTSTL</sequence>
<evidence type="ECO:0000256" key="13">
    <source>
        <dbReference type="ARBA" id="ARBA00050291"/>
    </source>
</evidence>
<evidence type="ECO:0000313" key="19">
    <source>
        <dbReference type="EMBL" id="CAF1175797.1"/>
    </source>
</evidence>
<dbReference type="GO" id="GO:0015297">
    <property type="term" value="F:antiporter activity"/>
    <property type="evidence" value="ECO:0007669"/>
    <property type="project" value="UniProtKB-KW"/>
</dbReference>
<dbReference type="AlphaFoldDB" id="A0A814UK27"/>
<comment type="caution">
    <text evidence="19">The sequence shown here is derived from an EMBL/GenBank/DDBJ whole genome shotgun (WGS) entry which is preliminary data.</text>
</comment>
<proteinExistence type="inferred from homology"/>
<evidence type="ECO:0000256" key="15">
    <source>
        <dbReference type="ARBA" id="ARBA00052710"/>
    </source>
</evidence>
<keyword evidence="8" id="KW-0445">Lipid transport</keyword>
<dbReference type="Gene3D" id="1.50.40.10">
    <property type="entry name" value="Mitochondrial carrier domain"/>
    <property type="match status" value="1"/>
</dbReference>
<evidence type="ECO:0000256" key="9">
    <source>
        <dbReference type="ARBA" id="ARBA00023136"/>
    </source>
</evidence>
<evidence type="ECO:0000256" key="7">
    <source>
        <dbReference type="ARBA" id="ARBA00022989"/>
    </source>
</evidence>
<evidence type="ECO:0000256" key="5">
    <source>
        <dbReference type="ARBA" id="ARBA00022692"/>
    </source>
</evidence>
<accession>A0A814UK27</accession>
<evidence type="ECO:0000256" key="3">
    <source>
        <dbReference type="ARBA" id="ARBA00022448"/>
    </source>
</evidence>
<keyword evidence="9 16" id="KW-0472">Membrane</keyword>
<dbReference type="PROSITE" id="PS50920">
    <property type="entry name" value="SOLCAR"/>
    <property type="match status" value="3"/>
</dbReference>
<protein>
    <recommendedName>
        <fullName evidence="11">Mitochondrial 2-oxoglutarate/malate carrier protein</fullName>
    </recommendedName>
</protein>
<dbReference type="OrthoDB" id="448427at2759"/>
<organism evidence="19 21">
    <name type="scientific">Didymodactylos carnosus</name>
    <dbReference type="NCBI Taxonomy" id="1234261"/>
    <lineage>
        <taxon>Eukaryota</taxon>
        <taxon>Metazoa</taxon>
        <taxon>Spiralia</taxon>
        <taxon>Gnathifera</taxon>
        <taxon>Rotifera</taxon>
        <taxon>Eurotatoria</taxon>
        <taxon>Bdelloidea</taxon>
        <taxon>Philodinida</taxon>
        <taxon>Philodinidae</taxon>
        <taxon>Didymodactylos</taxon>
    </lineage>
</organism>
<gene>
    <name evidence="19" type="ORF">GPM918_LOCUS22433</name>
    <name evidence="20" type="ORF">SRO942_LOCUS22431</name>
</gene>
<comment type="catalytic activity">
    <reaction evidence="12">
        <text>oxaloacetate(in) + 2-oxoglutarate(out) = oxaloacetate(out) + 2-oxoglutarate(in)</text>
        <dbReference type="Rhea" id="RHEA:71603"/>
        <dbReference type="ChEBI" id="CHEBI:16452"/>
        <dbReference type="ChEBI" id="CHEBI:16810"/>
    </reaction>
</comment>
<comment type="subcellular location">
    <subcellularLocation>
        <location evidence="1">Membrane</location>
        <topology evidence="1">Multi-pass membrane protein</topology>
    </subcellularLocation>
</comment>
<dbReference type="Proteomes" id="UP000663829">
    <property type="component" value="Unassembled WGS sequence"/>
</dbReference>
<feature type="repeat" description="Solcar" evidence="16">
    <location>
        <begin position="113"/>
        <end position="204"/>
    </location>
</feature>
<keyword evidence="21" id="KW-1185">Reference proteome</keyword>
<dbReference type="InterPro" id="IPR050391">
    <property type="entry name" value="Mito_Metabolite_Transporter"/>
</dbReference>
<comment type="catalytic activity">
    <reaction evidence="10">
        <text>(S)-malate(in) + 2-oxoglutarate(out) = (S)-malate(out) + 2-oxoglutarate(in)</text>
        <dbReference type="Rhea" id="RHEA:71587"/>
        <dbReference type="ChEBI" id="CHEBI:15589"/>
        <dbReference type="ChEBI" id="CHEBI:16810"/>
    </reaction>
</comment>
<feature type="repeat" description="Solcar" evidence="16">
    <location>
        <begin position="19"/>
        <end position="104"/>
    </location>
</feature>
<keyword evidence="4" id="KW-0050">Antiport</keyword>
<keyword evidence="3 17" id="KW-0813">Transport</keyword>
<evidence type="ECO:0000256" key="14">
    <source>
        <dbReference type="ARBA" id="ARBA00052538"/>
    </source>
</evidence>
<dbReference type="FunFam" id="1.50.40.10:FF:000013">
    <property type="entry name" value="Mitochondrial 2-oxoglutarate/malate carrier protein-like protein"/>
    <property type="match status" value="1"/>
</dbReference>
<comment type="catalytic activity">
    <reaction evidence="15">
        <text>succinate(in) + 2-oxoglutarate(out) = succinate(out) + 2-oxoglutarate(in)</text>
        <dbReference type="Rhea" id="RHEA:71595"/>
        <dbReference type="ChEBI" id="CHEBI:16810"/>
        <dbReference type="ChEBI" id="CHEBI:30031"/>
    </reaction>
</comment>